<evidence type="ECO:0000256" key="10">
    <source>
        <dbReference type="RuleBase" id="RU366015"/>
    </source>
</evidence>
<name>A0A8T0JL51_PHAAN</name>
<dbReference type="SUPFAM" id="SSF51182">
    <property type="entry name" value="RmlC-like cupins"/>
    <property type="match status" value="1"/>
</dbReference>
<dbReference type="Proteomes" id="UP000743370">
    <property type="component" value="Unassembled WGS sequence"/>
</dbReference>
<dbReference type="Gene3D" id="2.60.120.10">
    <property type="entry name" value="Jelly Rolls"/>
    <property type="match status" value="1"/>
</dbReference>
<feature type="domain" description="Cupin type-1" evidence="11">
    <location>
        <begin position="99"/>
        <end position="249"/>
    </location>
</feature>
<keyword evidence="4 10" id="KW-0964">Secreted</keyword>
<evidence type="ECO:0000313" key="13">
    <source>
        <dbReference type="Proteomes" id="UP000743370"/>
    </source>
</evidence>
<keyword evidence="6" id="KW-0325">Glycoprotein</keyword>
<protein>
    <recommendedName>
        <fullName evidence="10">Germin-like protein</fullName>
    </recommendedName>
</protein>
<dbReference type="InterPro" id="IPR011051">
    <property type="entry name" value="RmlC_Cupin_sf"/>
</dbReference>
<dbReference type="GO" id="GO:0048046">
    <property type="term" value="C:apoplast"/>
    <property type="evidence" value="ECO:0007669"/>
    <property type="project" value="UniProtKB-SubCell"/>
</dbReference>
<dbReference type="PRINTS" id="PR00325">
    <property type="entry name" value="GERMIN"/>
</dbReference>
<sequence>MKMGNYNMTGPLPLPVVAMIAPLQKSFLGVGIHARKDFTEEVCVEDNDLFFLLSRSSSLSSSRSLGLAVSLEVAREGVKVNGFACKAETNVTKDDFFFAGLAKPGVMNNTLGSLVTAANVEKIPGLNTLGVSFSRIDYKAGGLNPSHTRPRATEILFVLDGQLDVGFITTAKKLIAKSIKKGEIFVFPKVVRRHSSGYEAEYGRLVVWWMTLLTVDVGKRFSSAMDAGIYVHIFDDIVSGMKLSMGDLSCGGMRVKIRQGVVGLLHRTLKIQDDSFGRGCGKYILFDRGCGKMMSSS</sequence>
<dbReference type="GO" id="GO:0030145">
    <property type="term" value="F:manganese ion binding"/>
    <property type="evidence" value="ECO:0007669"/>
    <property type="project" value="UniProtKB-UniRule"/>
</dbReference>
<evidence type="ECO:0000256" key="4">
    <source>
        <dbReference type="ARBA" id="ARBA00022525"/>
    </source>
</evidence>
<keyword evidence="3 10" id="KW-0052">Apoplast</keyword>
<evidence type="ECO:0000256" key="5">
    <source>
        <dbReference type="ARBA" id="ARBA00022723"/>
    </source>
</evidence>
<feature type="binding site" evidence="8">
    <location>
        <position position="144"/>
    </location>
    <ligand>
        <name>oxalate</name>
        <dbReference type="ChEBI" id="CHEBI:30623"/>
    </ligand>
</feature>
<evidence type="ECO:0000256" key="6">
    <source>
        <dbReference type="ARBA" id="ARBA00023180"/>
    </source>
</evidence>
<evidence type="ECO:0000259" key="11">
    <source>
        <dbReference type="SMART" id="SM00835"/>
    </source>
</evidence>
<dbReference type="SMART" id="SM00835">
    <property type="entry name" value="Cupin_1"/>
    <property type="match status" value="1"/>
</dbReference>
<gene>
    <name evidence="12" type="ORF">HKW66_Vig0156670</name>
</gene>
<dbReference type="CDD" id="cd02241">
    <property type="entry name" value="cupin_OxOx"/>
    <property type="match status" value="1"/>
</dbReference>
<evidence type="ECO:0000256" key="1">
    <source>
        <dbReference type="ARBA" id="ARBA00004271"/>
    </source>
</evidence>
<reference evidence="12 13" key="1">
    <citation type="submission" date="2020-05" db="EMBL/GenBank/DDBJ databases">
        <title>Vigna angularis (adzuki bean) Var. LongXiaoDou No. 4 denovo assembly.</title>
        <authorList>
            <person name="Xiang H."/>
        </authorList>
    </citation>
    <scope>NUCLEOTIDE SEQUENCE [LARGE SCALE GENOMIC DNA]</scope>
    <source>
        <tissue evidence="12">Leaf</tissue>
    </source>
</reference>
<feature type="binding site" evidence="9">
    <location>
        <position position="147"/>
    </location>
    <ligand>
        <name>Mn(2+)</name>
        <dbReference type="ChEBI" id="CHEBI:29035"/>
    </ligand>
</feature>
<evidence type="ECO:0000256" key="3">
    <source>
        <dbReference type="ARBA" id="ARBA00022523"/>
    </source>
</evidence>
<evidence type="ECO:0000313" key="12">
    <source>
        <dbReference type="EMBL" id="KAG2376179.1"/>
    </source>
</evidence>
<dbReference type="InterPro" id="IPR006045">
    <property type="entry name" value="Cupin_1"/>
</dbReference>
<accession>A0A8T0JL51</accession>
<comment type="similarity">
    <text evidence="2 10">Belongs to the germin family.</text>
</comment>
<keyword evidence="7 8" id="KW-0464">Manganese</keyword>
<evidence type="ECO:0000256" key="9">
    <source>
        <dbReference type="PIRSR" id="PIRSR601929-2"/>
    </source>
</evidence>
<organism evidence="12 13">
    <name type="scientific">Phaseolus angularis</name>
    <name type="common">Azuki bean</name>
    <name type="synonym">Vigna angularis</name>
    <dbReference type="NCBI Taxonomy" id="3914"/>
    <lineage>
        <taxon>Eukaryota</taxon>
        <taxon>Viridiplantae</taxon>
        <taxon>Streptophyta</taxon>
        <taxon>Embryophyta</taxon>
        <taxon>Tracheophyta</taxon>
        <taxon>Spermatophyta</taxon>
        <taxon>Magnoliopsida</taxon>
        <taxon>eudicotyledons</taxon>
        <taxon>Gunneridae</taxon>
        <taxon>Pentapetalae</taxon>
        <taxon>rosids</taxon>
        <taxon>fabids</taxon>
        <taxon>Fabales</taxon>
        <taxon>Fabaceae</taxon>
        <taxon>Papilionoideae</taxon>
        <taxon>50 kb inversion clade</taxon>
        <taxon>NPAAA clade</taxon>
        <taxon>indigoferoid/millettioid clade</taxon>
        <taxon>Phaseoleae</taxon>
        <taxon>Vigna</taxon>
    </lineage>
</organism>
<comment type="caution">
    <text evidence="12">The sequence shown here is derived from an EMBL/GenBank/DDBJ whole genome shotgun (WGS) entry which is preliminary data.</text>
</comment>
<evidence type="ECO:0000256" key="2">
    <source>
        <dbReference type="ARBA" id="ARBA00007456"/>
    </source>
</evidence>
<comment type="subcellular location">
    <subcellularLocation>
        <location evidence="1 10">Secreted</location>
        <location evidence="1 10">Extracellular space</location>
        <location evidence="1 10">Apoplast</location>
    </subcellularLocation>
</comment>
<feature type="binding site" evidence="9">
    <location>
        <position position="154"/>
    </location>
    <ligand>
        <name>Mn(2+)</name>
        <dbReference type="ChEBI" id="CHEBI:29035"/>
    </ligand>
</feature>
<dbReference type="AlphaFoldDB" id="A0A8T0JL51"/>
<dbReference type="InterPro" id="IPR001929">
    <property type="entry name" value="Germin"/>
</dbReference>
<evidence type="ECO:0000256" key="8">
    <source>
        <dbReference type="PIRSR" id="PIRSR601929-1"/>
    </source>
</evidence>
<dbReference type="Pfam" id="PF00190">
    <property type="entry name" value="Cupin_1"/>
    <property type="match status" value="1"/>
</dbReference>
<dbReference type="EMBL" id="JABFOF010000010">
    <property type="protein sequence ID" value="KAG2376179.1"/>
    <property type="molecule type" value="Genomic_DNA"/>
</dbReference>
<feature type="binding site" evidence="8">
    <location>
        <position position="154"/>
    </location>
    <ligand>
        <name>oxalate</name>
        <dbReference type="ChEBI" id="CHEBI:30623"/>
    </ligand>
</feature>
<evidence type="ECO:0000256" key="7">
    <source>
        <dbReference type="ARBA" id="ARBA00023211"/>
    </source>
</evidence>
<dbReference type="InterPro" id="IPR014710">
    <property type="entry name" value="RmlC-like_jellyroll"/>
</dbReference>
<dbReference type="PANTHER" id="PTHR31238">
    <property type="entry name" value="GERMIN-LIKE PROTEIN SUBFAMILY 3 MEMBER 3"/>
    <property type="match status" value="1"/>
</dbReference>
<proteinExistence type="inferred from homology"/>
<keyword evidence="5 8" id="KW-0479">Metal-binding</keyword>